<evidence type="ECO:0000313" key="1">
    <source>
        <dbReference type="EMBL" id="GHB55029.1"/>
    </source>
</evidence>
<comment type="caution">
    <text evidence="1">The sequence shown here is derived from an EMBL/GenBank/DDBJ whole genome shotgun (WGS) entry which is preliminary data.</text>
</comment>
<accession>A0A8J3D5A3</accession>
<reference evidence="1 2" key="1">
    <citation type="journal article" date="2014" name="Int. J. Syst. Evol. Microbiol.">
        <title>Complete genome sequence of Corynebacterium casei LMG S-19264T (=DSM 44701T), isolated from a smear-ripened cheese.</title>
        <authorList>
            <consortium name="US DOE Joint Genome Institute (JGI-PGF)"/>
            <person name="Walter F."/>
            <person name="Albersmeier A."/>
            <person name="Kalinowski J."/>
            <person name="Ruckert C."/>
        </authorList>
    </citation>
    <scope>NUCLEOTIDE SEQUENCE [LARGE SCALE GENOMIC DNA]</scope>
    <source>
        <strain evidence="1 2">KCTC 12866</strain>
    </source>
</reference>
<keyword evidence="2" id="KW-1185">Reference proteome</keyword>
<dbReference type="AlphaFoldDB" id="A0A8J3D5A3"/>
<organism evidence="1 2">
    <name type="scientific">Persicitalea jodogahamensis</name>
    <dbReference type="NCBI Taxonomy" id="402147"/>
    <lineage>
        <taxon>Bacteria</taxon>
        <taxon>Pseudomonadati</taxon>
        <taxon>Bacteroidota</taxon>
        <taxon>Cytophagia</taxon>
        <taxon>Cytophagales</taxon>
        <taxon>Spirosomataceae</taxon>
        <taxon>Persicitalea</taxon>
    </lineage>
</organism>
<dbReference type="Proteomes" id="UP000598271">
    <property type="component" value="Unassembled WGS sequence"/>
</dbReference>
<dbReference type="InterPro" id="IPR026444">
    <property type="entry name" value="Secre_tail"/>
</dbReference>
<protein>
    <recommendedName>
        <fullName evidence="3">T9SS type A sorting domain-containing protein</fullName>
    </recommendedName>
</protein>
<evidence type="ECO:0008006" key="3">
    <source>
        <dbReference type="Google" id="ProtNLM"/>
    </source>
</evidence>
<dbReference type="EMBL" id="BMXF01000001">
    <property type="protein sequence ID" value="GHB55029.1"/>
    <property type="molecule type" value="Genomic_DNA"/>
</dbReference>
<gene>
    <name evidence="1" type="ORF">GCM10007390_05210</name>
</gene>
<proteinExistence type="predicted"/>
<sequence>MFYQVRVTVPSATSNLANVATFNVGQSLSPSNNAVPADTSLFAKVSVNFLGVNNLFQFRKTGNSSSTSDVLSGSVLVTWVMNNTSRVHYYRTPNNTIDSLNPQRWDFWIDKVRFLAGTPRVSTLPVQLSDISFRFQGGVGIIRLSDFLIQDIEGVNPVNLTYFNADPINSQVELNWETAWEQNSREFIVQRSNDLKEFGDVGRVAAAGESDGRRQYAFTDFTPPPGNNYYRLRMVDKDNTYEYSNVKDVIVRPGQPTLWVAANPTSGERIRVRSSGVDAAALRLTTIMGQDVSFRLNQNSDGYTELIPAVRLAPGMYFLSLDQDGLRKHTKVLVH</sequence>
<name>A0A8J3D5A3_9BACT</name>
<dbReference type="NCBIfam" id="TIGR04183">
    <property type="entry name" value="Por_Secre_tail"/>
    <property type="match status" value="1"/>
</dbReference>
<evidence type="ECO:0000313" key="2">
    <source>
        <dbReference type="Proteomes" id="UP000598271"/>
    </source>
</evidence>